<accession>A0AAE0PY72</accession>
<evidence type="ECO:0000313" key="3">
    <source>
        <dbReference type="EMBL" id="KAK3510371.1"/>
    </source>
</evidence>
<feature type="region of interest" description="Disordered" evidence="1">
    <location>
        <begin position="169"/>
        <end position="205"/>
    </location>
</feature>
<name>A0AAE0PY72_9TELE</name>
<feature type="compositionally biased region" description="Polar residues" evidence="1">
    <location>
        <begin position="169"/>
        <end position="202"/>
    </location>
</feature>
<dbReference type="AlphaFoldDB" id="A0AAE0PY72"/>
<proteinExistence type="predicted"/>
<evidence type="ECO:0000256" key="2">
    <source>
        <dbReference type="SAM" id="SignalP"/>
    </source>
</evidence>
<protein>
    <recommendedName>
        <fullName evidence="5">Lipocalin</fullName>
    </recommendedName>
</protein>
<keyword evidence="4" id="KW-1185">Reference proteome</keyword>
<keyword evidence="2" id="KW-0732">Signal</keyword>
<feature type="signal peptide" evidence="2">
    <location>
        <begin position="1"/>
        <end position="27"/>
    </location>
</feature>
<feature type="chain" id="PRO_5042250102" description="Lipocalin" evidence="2">
    <location>
        <begin position="28"/>
        <end position="234"/>
    </location>
</feature>
<sequence>MVVVMLTDVHAVLAFFTLLALPTVLMCQRNPGTYYRDVQKNWQAVYLSAMQEESTPTAARQKSNRPLVRYSKPVLKQVKFWPAGATSALQDYFECTDWNMFREAVTNGDSINLEEYSTSVTSYIGKCIDDVTISVTVSKTITTRSNQKHAKDCKSACSTEVKRLRLQSWGQGSLKNNKGQTVPSHQRQSVPTPRESTPTFRTAETPGACGRAHRCHELQDHIACLTVLPPSQTR</sequence>
<dbReference type="EMBL" id="JAUCMX010000025">
    <property type="protein sequence ID" value="KAK3510371.1"/>
    <property type="molecule type" value="Genomic_DNA"/>
</dbReference>
<reference evidence="3" key="1">
    <citation type="submission" date="2023-06" db="EMBL/GenBank/DDBJ databases">
        <title>Male Hemibagrus guttatus genome.</title>
        <authorList>
            <person name="Bian C."/>
        </authorList>
    </citation>
    <scope>NUCLEOTIDE SEQUENCE</scope>
    <source>
        <strain evidence="3">Male_cb2023</strain>
        <tissue evidence="3">Muscle</tissue>
    </source>
</reference>
<dbReference type="Proteomes" id="UP001274896">
    <property type="component" value="Unassembled WGS sequence"/>
</dbReference>
<comment type="caution">
    <text evidence="3">The sequence shown here is derived from an EMBL/GenBank/DDBJ whole genome shotgun (WGS) entry which is preliminary data.</text>
</comment>
<evidence type="ECO:0008006" key="5">
    <source>
        <dbReference type="Google" id="ProtNLM"/>
    </source>
</evidence>
<gene>
    <name evidence="3" type="ORF">QTP70_005670</name>
</gene>
<organism evidence="3 4">
    <name type="scientific">Hemibagrus guttatus</name>
    <dbReference type="NCBI Taxonomy" id="175788"/>
    <lineage>
        <taxon>Eukaryota</taxon>
        <taxon>Metazoa</taxon>
        <taxon>Chordata</taxon>
        <taxon>Craniata</taxon>
        <taxon>Vertebrata</taxon>
        <taxon>Euteleostomi</taxon>
        <taxon>Actinopterygii</taxon>
        <taxon>Neopterygii</taxon>
        <taxon>Teleostei</taxon>
        <taxon>Ostariophysi</taxon>
        <taxon>Siluriformes</taxon>
        <taxon>Bagridae</taxon>
        <taxon>Hemibagrus</taxon>
    </lineage>
</organism>
<evidence type="ECO:0000256" key="1">
    <source>
        <dbReference type="SAM" id="MobiDB-lite"/>
    </source>
</evidence>
<evidence type="ECO:0000313" key="4">
    <source>
        <dbReference type="Proteomes" id="UP001274896"/>
    </source>
</evidence>